<dbReference type="PROSITE" id="PS51352">
    <property type="entry name" value="THIOREDOXIN_2"/>
    <property type="match status" value="1"/>
</dbReference>
<gene>
    <name evidence="8" type="ORF">SAC06_05365</name>
</gene>
<evidence type="ECO:0000256" key="6">
    <source>
        <dbReference type="SAM" id="MobiDB-lite"/>
    </source>
</evidence>
<protein>
    <submittedName>
        <fullName evidence="8">Thioredoxin domain-containing protein</fullName>
    </submittedName>
</protein>
<dbReference type="SUPFAM" id="SSF52833">
    <property type="entry name" value="Thioredoxin-like"/>
    <property type="match status" value="1"/>
</dbReference>
<dbReference type="PANTHER" id="PTHR13887:SF14">
    <property type="entry name" value="DISULFIDE BOND FORMATION PROTEIN D"/>
    <property type="match status" value="1"/>
</dbReference>
<keyword evidence="5" id="KW-0676">Redox-active center</keyword>
<dbReference type="GO" id="GO:0016491">
    <property type="term" value="F:oxidoreductase activity"/>
    <property type="evidence" value="ECO:0007669"/>
    <property type="project" value="UniProtKB-KW"/>
</dbReference>
<dbReference type="InterPro" id="IPR012336">
    <property type="entry name" value="Thioredoxin-like_fold"/>
</dbReference>
<dbReference type="InterPro" id="IPR036249">
    <property type="entry name" value="Thioredoxin-like_sf"/>
</dbReference>
<name>A0AAU7V503_9ACTO</name>
<feature type="region of interest" description="Disordered" evidence="6">
    <location>
        <begin position="36"/>
        <end position="89"/>
    </location>
</feature>
<reference evidence="8" key="1">
    <citation type="submission" date="2023-11" db="EMBL/GenBank/DDBJ databases">
        <title>Scrofimicrobium hongkongense sp. nov., isolated from a patient with peritonitis.</title>
        <authorList>
            <person name="Lao H.Y."/>
            <person name="Wong A.Y.P."/>
            <person name="Ng T.L."/>
            <person name="Wong R.Y.L."/>
            <person name="Yau M.C.Y."/>
            <person name="Lam J.Y.W."/>
            <person name="Siu G.K.H."/>
        </authorList>
    </citation>
    <scope>NUCLEOTIDE SEQUENCE</scope>
    <source>
        <strain evidence="8">R131</strain>
    </source>
</reference>
<keyword evidence="2" id="KW-0732">Signal</keyword>
<dbReference type="InterPro" id="IPR013766">
    <property type="entry name" value="Thioredoxin_domain"/>
</dbReference>
<organism evidence="8">
    <name type="scientific">Scrofimicrobium appendicitidis</name>
    <dbReference type="NCBI Taxonomy" id="3079930"/>
    <lineage>
        <taxon>Bacteria</taxon>
        <taxon>Bacillati</taxon>
        <taxon>Actinomycetota</taxon>
        <taxon>Actinomycetes</taxon>
        <taxon>Actinomycetales</taxon>
        <taxon>Actinomycetaceae</taxon>
        <taxon>Scrofimicrobium</taxon>
    </lineage>
</organism>
<dbReference type="RefSeq" id="WP_350257287.1">
    <property type="nucleotide sequence ID" value="NZ_CP138335.1"/>
</dbReference>
<keyword evidence="3" id="KW-0560">Oxidoreductase</keyword>
<evidence type="ECO:0000256" key="1">
    <source>
        <dbReference type="ARBA" id="ARBA00005791"/>
    </source>
</evidence>
<dbReference type="PANTHER" id="PTHR13887">
    <property type="entry name" value="GLUTATHIONE S-TRANSFERASE KAPPA"/>
    <property type="match status" value="1"/>
</dbReference>
<dbReference type="Gene3D" id="3.40.30.10">
    <property type="entry name" value="Glutaredoxin"/>
    <property type="match status" value="1"/>
</dbReference>
<feature type="compositionally biased region" description="Low complexity" evidence="6">
    <location>
        <begin position="67"/>
        <end position="83"/>
    </location>
</feature>
<dbReference type="KEGG" id="sapp:SAC06_05365"/>
<feature type="domain" description="Thioredoxin" evidence="7">
    <location>
        <begin position="75"/>
        <end position="267"/>
    </location>
</feature>
<evidence type="ECO:0000313" key="8">
    <source>
        <dbReference type="EMBL" id="XBW07086.1"/>
    </source>
</evidence>
<evidence type="ECO:0000256" key="2">
    <source>
        <dbReference type="ARBA" id="ARBA00022729"/>
    </source>
</evidence>
<evidence type="ECO:0000256" key="4">
    <source>
        <dbReference type="ARBA" id="ARBA00023157"/>
    </source>
</evidence>
<keyword evidence="4" id="KW-1015">Disulfide bond</keyword>
<dbReference type="EMBL" id="CP138335">
    <property type="protein sequence ID" value="XBW07086.1"/>
    <property type="molecule type" value="Genomic_DNA"/>
</dbReference>
<comment type="similarity">
    <text evidence="1">Belongs to the thioredoxin family. DsbA subfamily.</text>
</comment>
<dbReference type="AlphaFoldDB" id="A0AAU7V503"/>
<dbReference type="PROSITE" id="PS51257">
    <property type="entry name" value="PROKAR_LIPOPROTEIN"/>
    <property type="match status" value="1"/>
</dbReference>
<accession>A0AAU7V503</accession>
<evidence type="ECO:0000256" key="3">
    <source>
        <dbReference type="ARBA" id="ARBA00023002"/>
    </source>
</evidence>
<sequence length="272" mass="29394">MAQPKRARWGRQLRVGTLLVAFGISASLWLSGCGPSQQPVDAAPQSLPTPAGQSADPTPSPSPSPTRAPAATSPAATPTAAPTQTVPFPDLARRIEGDPLALGRVDAPLVLIEFADFRCPYCGVFARETKPALVEDYVNQGLLRIEWHDAPIFGEQSIDAAVAARAAGQQGQFWSYYDALFAYDGRDHQELSRERLVDLARQIGLPDLTAFETALDNPELRALVQADYQQVLELGIYTTPTFLIGQTPITGAQPLETFRQAIETEKQRAGVS</sequence>
<proteinExistence type="inferred from homology"/>
<dbReference type="Pfam" id="PF13462">
    <property type="entry name" value="Thioredoxin_4"/>
    <property type="match status" value="1"/>
</dbReference>
<evidence type="ECO:0000256" key="5">
    <source>
        <dbReference type="ARBA" id="ARBA00023284"/>
    </source>
</evidence>
<evidence type="ECO:0000259" key="7">
    <source>
        <dbReference type="PROSITE" id="PS51352"/>
    </source>
</evidence>